<reference evidence="1" key="1">
    <citation type="submission" date="2019-10" db="EMBL/GenBank/DDBJ databases">
        <authorList>
            <person name="Nor Muhammad N."/>
        </authorList>
    </citation>
    <scope>NUCLEOTIDE SEQUENCE</scope>
</reference>
<evidence type="ECO:0000313" key="1">
    <source>
        <dbReference type="EMBL" id="VWP01108.1"/>
    </source>
</evidence>
<dbReference type="AlphaFoldDB" id="A0A5K1K5Z0"/>
<dbReference type="EC" id="3.2.1.21" evidence="1"/>
<keyword evidence="1" id="KW-0378">Hydrolase</keyword>
<proteinExistence type="predicted"/>
<keyword evidence="1" id="KW-0326">Glycosidase</keyword>
<dbReference type="GO" id="GO:0008422">
    <property type="term" value="F:beta-glucosidase activity"/>
    <property type="evidence" value="ECO:0007669"/>
    <property type="project" value="UniProtKB-EC"/>
</dbReference>
<protein>
    <submittedName>
        <fullName evidence="1">Beta-glucosidase (EC)</fullName>
        <ecNumber evidence="1">3.2.1.21</ecNumber>
    </submittedName>
</protein>
<gene>
    <name evidence="1" type="primary">Q00903</name>
</gene>
<accession>A0A5K1K5Z0</accession>
<organism evidence="1">
    <name type="scientific">Ganoderma boninense</name>
    <dbReference type="NCBI Taxonomy" id="34458"/>
    <lineage>
        <taxon>Eukaryota</taxon>
        <taxon>Fungi</taxon>
        <taxon>Dikarya</taxon>
        <taxon>Basidiomycota</taxon>
        <taxon>Agaricomycotina</taxon>
        <taxon>Agaricomycetes</taxon>
        <taxon>Polyporales</taxon>
        <taxon>Polyporaceae</taxon>
        <taxon>Ganoderma</taxon>
    </lineage>
</organism>
<dbReference type="EMBL" id="LR729111">
    <property type="protein sequence ID" value="VWP01108.1"/>
    <property type="molecule type" value="Genomic_DNA"/>
</dbReference>
<sequence>MDGWTRDTGETEYLSMQDLRALITGRGDLAGRGFAALLNTFEDYPAHDCTQPSLCGIGLTGLARSVEWNPQDGCTVLESWEVEIKRLAKELDICKQCRGAMLKRDVAERMSLWSMLLSIFGLSKVEC</sequence>
<name>A0A5K1K5Z0_9APHY</name>